<proteinExistence type="predicted"/>
<feature type="non-terminal residue" evidence="1">
    <location>
        <position position="1"/>
    </location>
</feature>
<dbReference type="AlphaFoldDB" id="A0A367LTA5"/>
<sequence>ADAPLYQGFTVVDDRVLAMRELILTAGHADSGLPTLLQPGMDDSALRYGQSRVGTQSLTGGGFDQLSLFSNGPLSFEG</sequence>
<dbReference type="EMBL" id="QORE01004175">
    <property type="protein sequence ID" value="RCI63781.1"/>
    <property type="molecule type" value="Genomic_DNA"/>
</dbReference>
<dbReference type="Proteomes" id="UP000253594">
    <property type="component" value="Unassembled WGS sequence"/>
</dbReference>
<gene>
    <name evidence="1" type="ORF">DT376_45330</name>
</gene>
<evidence type="ECO:0000313" key="2">
    <source>
        <dbReference type="Proteomes" id="UP000253594"/>
    </source>
</evidence>
<organism evidence="1 2">
    <name type="scientific">Pseudomonas aeruginosa</name>
    <dbReference type="NCBI Taxonomy" id="287"/>
    <lineage>
        <taxon>Bacteria</taxon>
        <taxon>Pseudomonadati</taxon>
        <taxon>Pseudomonadota</taxon>
        <taxon>Gammaproteobacteria</taxon>
        <taxon>Pseudomonadales</taxon>
        <taxon>Pseudomonadaceae</taxon>
        <taxon>Pseudomonas</taxon>
    </lineage>
</organism>
<comment type="caution">
    <text evidence="1">The sequence shown here is derived from an EMBL/GenBank/DDBJ whole genome shotgun (WGS) entry which is preliminary data.</text>
</comment>
<evidence type="ECO:0000313" key="1">
    <source>
        <dbReference type="EMBL" id="RCI63781.1"/>
    </source>
</evidence>
<accession>A0A367LTA5</accession>
<name>A0A367LTA5_PSEAI</name>
<feature type="non-terminal residue" evidence="1">
    <location>
        <position position="78"/>
    </location>
</feature>
<protein>
    <submittedName>
        <fullName evidence="1">Uncharacterized protein</fullName>
    </submittedName>
</protein>
<reference evidence="1 2" key="1">
    <citation type="submission" date="2018-07" db="EMBL/GenBank/DDBJ databases">
        <title>Mechanisms of high-level aminoglycoside resistance among Gram-negative pathogens in Brazil.</title>
        <authorList>
            <person name="Ballaben A.S."/>
            <person name="Darini A.L.C."/>
            <person name="Doi Y."/>
        </authorList>
    </citation>
    <scope>NUCLEOTIDE SEQUENCE [LARGE SCALE GENOMIC DNA]</scope>
    <source>
        <strain evidence="1 2">B2-305</strain>
    </source>
</reference>